<proteinExistence type="predicted"/>
<dbReference type="InterPro" id="IPR045391">
    <property type="entry name" value="DUF6520"/>
</dbReference>
<gene>
    <name evidence="2" type="ORF">W5A_13480</name>
</gene>
<dbReference type="EMBL" id="AJJU01000043">
    <property type="protein sequence ID" value="EID71636.1"/>
    <property type="molecule type" value="Genomic_DNA"/>
</dbReference>
<organism evidence="2 3">
    <name type="scientific">Imtechella halotolerans K1</name>
    <dbReference type="NCBI Taxonomy" id="946077"/>
    <lineage>
        <taxon>Bacteria</taxon>
        <taxon>Pseudomonadati</taxon>
        <taxon>Bacteroidota</taxon>
        <taxon>Flavobacteriia</taxon>
        <taxon>Flavobacteriales</taxon>
        <taxon>Flavobacteriaceae</taxon>
        <taxon>Imtechella</taxon>
    </lineage>
</organism>
<evidence type="ECO:0008006" key="4">
    <source>
        <dbReference type="Google" id="ProtNLM"/>
    </source>
</evidence>
<dbReference type="Pfam" id="PF20130">
    <property type="entry name" value="DUF6520"/>
    <property type="match status" value="1"/>
</dbReference>
<protein>
    <recommendedName>
        <fullName evidence="4">Secreted protein</fullName>
    </recommendedName>
</protein>
<accession>I0W5H0</accession>
<feature type="signal peptide" evidence="1">
    <location>
        <begin position="1"/>
        <end position="22"/>
    </location>
</feature>
<evidence type="ECO:0000313" key="2">
    <source>
        <dbReference type="EMBL" id="EID71636.1"/>
    </source>
</evidence>
<keyword evidence="1" id="KW-0732">Signal</keyword>
<dbReference type="OrthoDB" id="1450052at2"/>
<name>I0W5H0_9FLAO</name>
<dbReference type="RefSeq" id="WP_008241609.1">
    <property type="nucleotide sequence ID" value="NZ_AJJU01000043.1"/>
</dbReference>
<dbReference type="Proteomes" id="UP000005938">
    <property type="component" value="Unassembled WGS sequence"/>
</dbReference>
<evidence type="ECO:0000256" key="1">
    <source>
        <dbReference type="SAM" id="SignalP"/>
    </source>
</evidence>
<feature type="chain" id="PRO_5003635902" description="Secreted protein" evidence="1">
    <location>
        <begin position="23"/>
        <end position="103"/>
    </location>
</feature>
<evidence type="ECO:0000313" key="3">
    <source>
        <dbReference type="Proteomes" id="UP000005938"/>
    </source>
</evidence>
<dbReference type="AlphaFoldDB" id="I0W5H0"/>
<reference evidence="2 3" key="1">
    <citation type="journal article" date="2012" name="J. Bacteriol.">
        <title>Genome Sequence of the Halotolerant Bacterium Imtechella halotolerans K1T.</title>
        <authorList>
            <person name="Kumar S."/>
            <person name="Vikram S."/>
            <person name="Subramanian S."/>
            <person name="Raghava G.P."/>
            <person name="Pinnaka A.K."/>
        </authorList>
    </citation>
    <scope>NUCLEOTIDE SEQUENCE [LARGE SCALE GENOMIC DNA]</scope>
    <source>
        <strain evidence="2 3">K1</strain>
    </source>
</reference>
<sequence>MKKLKMILPMLAFVLAIGMSFAYVNAEKTMFTAYVYDSGVWTAVDVNCPGTGRNCTVQFVDEFGNPLSNVLDVYPIPSFKDKNGEDVEPLKTSNPFPELIVIE</sequence>
<comment type="caution">
    <text evidence="2">The sequence shown here is derived from an EMBL/GenBank/DDBJ whole genome shotgun (WGS) entry which is preliminary data.</text>
</comment>
<keyword evidence="3" id="KW-1185">Reference proteome</keyword>